<evidence type="ECO:0000313" key="2">
    <source>
        <dbReference type="EMBL" id="CAG8906280.1"/>
    </source>
</evidence>
<feature type="region of interest" description="Disordered" evidence="1">
    <location>
        <begin position="90"/>
        <end position="137"/>
    </location>
</feature>
<feature type="compositionally biased region" description="Polar residues" evidence="1">
    <location>
        <begin position="114"/>
        <end position="137"/>
    </location>
</feature>
<dbReference type="AlphaFoldDB" id="A0A9W4KHR5"/>
<reference evidence="2" key="1">
    <citation type="submission" date="2021-07" db="EMBL/GenBank/DDBJ databases">
        <authorList>
            <person name="Branca A.L. A."/>
        </authorList>
    </citation>
    <scope>NUCLEOTIDE SEQUENCE</scope>
</reference>
<protein>
    <submittedName>
        <fullName evidence="2">Uncharacterized protein</fullName>
    </submittedName>
</protein>
<dbReference type="OrthoDB" id="2156052at2759"/>
<organism evidence="2 3">
    <name type="scientific">Penicillium egyptiacum</name>
    <dbReference type="NCBI Taxonomy" id="1303716"/>
    <lineage>
        <taxon>Eukaryota</taxon>
        <taxon>Fungi</taxon>
        <taxon>Dikarya</taxon>
        <taxon>Ascomycota</taxon>
        <taxon>Pezizomycotina</taxon>
        <taxon>Eurotiomycetes</taxon>
        <taxon>Eurotiomycetidae</taxon>
        <taxon>Eurotiales</taxon>
        <taxon>Aspergillaceae</taxon>
        <taxon>Penicillium</taxon>
    </lineage>
</organism>
<keyword evidence="3" id="KW-1185">Reference proteome</keyword>
<name>A0A9W4KHR5_9EURO</name>
<accession>A0A9W4KHR5</accession>
<dbReference type="Proteomes" id="UP001154252">
    <property type="component" value="Unassembled WGS sequence"/>
</dbReference>
<evidence type="ECO:0000256" key="1">
    <source>
        <dbReference type="SAM" id="MobiDB-lite"/>
    </source>
</evidence>
<gene>
    <name evidence="2" type="ORF">PEGY_LOCUS8452</name>
</gene>
<comment type="caution">
    <text evidence="2">The sequence shown here is derived from an EMBL/GenBank/DDBJ whole genome shotgun (WGS) entry which is preliminary data.</text>
</comment>
<evidence type="ECO:0000313" key="3">
    <source>
        <dbReference type="Proteomes" id="UP001154252"/>
    </source>
</evidence>
<dbReference type="EMBL" id="CAJVRC010000888">
    <property type="protein sequence ID" value="CAG8906280.1"/>
    <property type="molecule type" value="Genomic_DNA"/>
</dbReference>
<proteinExistence type="predicted"/>
<sequence>MQLDGPVTRVTKTPPRSIQWRTSAEDKLVKWKMIFDDLLGEISVLDLPSSAFKAPRSSDKCCRLSPVKTRSKSTVATFASCTPLEALGLSEFDDSPDGPGSHTPSRRPRGTRFTDFSTLPPSSAATKSRAGSHSNGKSRQYCTKWCLLGLGTRGVLDQKCPNVLDHGDCRHPISQATLIRLLSRQLSGLDPRA</sequence>